<dbReference type="Pfam" id="PF22516">
    <property type="entry name" value="PreP_C"/>
    <property type="match status" value="1"/>
</dbReference>
<comment type="caution">
    <text evidence="2">The sequence shown here is derived from an EMBL/GenBank/DDBJ whole genome shotgun (WGS) entry which is preliminary data.</text>
</comment>
<dbReference type="InterPro" id="IPR011765">
    <property type="entry name" value="Pept_M16_N"/>
</dbReference>
<dbReference type="InterPro" id="IPR055130">
    <property type="entry name" value="PreP_C"/>
</dbReference>
<dbReference type="PANTHER" id="PTHR43016:SF13">
    <property type="entry name" value="PRESEQUENCE PROTEASE, MITOCHONDRIAL"/>
    <property type="match status" value="1"/>
</dbReference>
<dbReference type="Gene3D" id="3.30.830.10">
    <property type="entry name" value="Metalloenzyme, LuxS/M16 peptidase-like"/>
    <property type="match status" value="4"/>
</dbReference>
<dbReference type="EMBL" id="CYZR01000001">
    <property type="protein sequence ID" value="CUN45700.1"/>
    <property type="molecule type" value="Genomic_DNA"/>
</dbReference>
<accession>A0ABP2ALV5</accession>
<evidence type="ECO:0000313" key="2">
    <source>
        <dbReference type="EMBL" id="CUN45700.1"/>
    </source>
</evidence>
<keyword evidence="3" id="KW-1185">Reference proteome</keyword>
<dbReference type="Pfam" id="PF08367">
    <property type="entry name" value="M16C_assoc"/>
    <property type="match status" value="1"/>
</dbReference>
<dbReference type="SMART" id="SM01264">
    <property type="entry name" value="M16C_associated"/>
    <property type="match status" value="1"/>
</dbReference>
<proteinExistence type="predicted"/>
<organism evidence="2 3">
    <name type="scientific">Sarcina ventriculi</name>
    <name type="common">Clostridium ventriculi</name>
    <dbReference type="NCBI Taxonomy" id="1267"/>
    <lineage>
        <taxon>Bacteria</taxon>
        <taxon>Bacillati</taxon>
        <taxon>Bacillota</taxon>
        <taxon>Clostridia</taxon>
        <taxon>Eubacteriales</taxon>
        <taxon>Clostridiaceae</taxon>
        <taxon>Sarcina</taxon>
    </lineage>
</organism>
<dbReference type="InterPro" id="IPR011249">
    <property type="entry name" value="Metalloenz_LuxS/M16"/>
</dbReference>
<protein>
    <submittedName>
        <fullName evidence="2">Peptidase M16C associated</fullName>
    </submittedName>
</protein>
<dbReference type="Pfam" id="PF05193">
    <property type="entry name" value="Peptidase_M16_C"/>
    <property type="match status" value="1"/>
</dbReference>
<dbReference type="SUPFAM" id="SSF63411">
    <property type="entry name" value="LuxS/MPP-like metallohydrolase"/>
    <property type="match status" value="4"/>
</dbReference>
<name>A0ABP2ALV5_SARVE</name>
<reference evidence="2 3" key="1">
    <citation type="submission" date="2015-09" db="EMBL/GenBank/DDBJ databases">
        <authorList>
            <consortium name="Pathogen Informatics"/>
            <person name="Wu L."/>
            <person name="Ma J."/>
        </authorList>
    </citation>
    <scope>NUCLEOTIDE SEQUENCE [LARGE SCALE GENOMIC DNA]</scope>
    <source>
        <strain evidence="2 3">2789STDY5834858</strain>
    </source>
</reference>
<dbReference type="Pfam" id="PF00675">
    <property type="entry name" value="Peptidase_M16"/>
    <property type="match status" value="1"/>
</dbReference>
<dbReference type="InterPro" id="IPR013578">
    <property type="entry name" value="Peptidase_M16C_assoc"/>
</dbReference>
<evidence type="ECO:0000259" key="1">
    <source>
        <dbReference type="SMART" id="SM01264"/>
    </source>
</evidence>
<dbReference type="Proteomes" id="UP000095488">
    <property type="component" value="Unassembled WGS sequence"/>
</dbReference>
<gene>
    <name evidence="2" type="ORF">ERS852473_00197</name>
</gene>
<dbReference type="InterPro" id="IPR007863">
    <property type="entry name" value="Peptidase_M16_C"/>
</dbReference>
<feature type="domain" description="Peptidase M16C associated" evidence="1">
    <location>
        <begin position="463"/>
        <end position="713"/>
    </location>
</feature>
<sequence length="972" mass="111868">MEFKENNKYNGFKLLTIKNIKDINAVALIFEHEKTCAKLIKLVNDDDNKVFSIGFRTPPKNSTGVPHILEHSVLCGSRKFDTKEPFVELLKGSLNTFLNAMTYPDKTVYPVASRNEKDFFNLMDVYLDAVLYPNIYKYKEIFMQEGWHYEIDEEDKKLKINGVVYNEMKGAYSSPDSVLFRKIPNVLYPDTCYSLSSGGDPNEIPNLTYEEFLDFHKTYYHPSNSYIFLYGNGDTKKELEFINNYLKNFDKKDINSSINVQKPFNAMKEEKISYGIANNESLDNKTYYSLNFAIGSEPNLENYFVFEVLSYLLVGSTAAPIKKALIENNIGKAVSGDFSSSMKQPIFTILVKNAKEGLEEKFKEIVFNTLKSLVENKIDKELIEAAINRVEFELREGDYGSYPEGLIHYLKIMDSWLYDGDPLLYLEYEGILEKIKTALTTDYFEKIIQKYLLDNSHKALVSLNPVKGLNEKREEENLNKLNDLRNNLSDKELENIADASKRLKERQNTPDTKESLKCIPSLSLSDINKNVEKLPLEEKEIQGIKTLHHEFHTNKIAYVSILFNTKGVDKELIPYIALLADIIGKCNTKNYDYGKLSNKININTGGISFTPLTVSNVEDINNYSCFMEVGFKALVSKSKEALFLIKEMILNTDFNNENRIKQIISEKKARLENAIIQNGHRIAIKKILSYSYSRGVYDELISGLSYYEFISNLENNYDINEVRENLKKVRDLIFNKNNMIISYSGTLEDYKIFENNINELVDYLPSNNIKLNQYCFDMCQKNEGILTQSDVQYVAKGGNYKLNGYEHRGSMSLLETILGFDYLWNNVRVKGGAYGVFSSFRRDGGTYIVSYRDPNIKDTINVYDNIPNYLANFEADDKEMTKYIIGTIRNQDQPLTNSTKGYIATSYYLSGLTYDKLQQEREDILNSDKYTIRSFANMISDVLKQDCVCVLGNENKIKEQKCIFNKLIKISK</sequence>
<dbReference type="RefSeq" id="WP_055257099.1">
    <property type="nucleotide sequence ID" value="NZ_CABIXL010000001.1"/>
</dbReference>
<dbReference type="PANTHER" id="PTHR43016">
    <property type="entry name" value="PRESEQUENCE PROTEASE"/>
    <property type="match status" value="1"/>
</dbReference>
<evidence type="ECO:0000313" key="3">
    <source>
        <dbReference type="Proteomes" id="UP000095488"/>
    </source>
</evidence>